<dbReference type="AlphaFoldDB" id="A0A383DSE1"/>
<sequence>MLRKLIYAIKRIVHHNPQLYGLLYSVATFNLDYLKQRIWRNRYVSRFGGMWTDRSDYQHIIQKKLQ</sequence>
<evidence type="ECO:0000313" key="1">
    <source>
        <dbReference type="EMBL" id="SVE47170.1"/>
    </source>
</evidence>
<proteinExistence type="predicted"/>
<accession>A0A383DSE1</accession>
<organism evidence="1">
    <name type="scientific">marine metagenome</name>
    <dbReference type="NCBI Taxonomy" id="408172"/>
    <lineage>
        <taxon>unclassified sequences</taxon>
        <taxon>metagenomes</taxon>
        <taxon>ecological metagenomes</taxon>
    </lineage>
</organism>
<dbReference type="EMBL" id="UINC01219621">
    <property type="protein sequence ID" value="SVE47170.1"/>
    <property type="molecule type" value="Genomic_DNA"/>
</dbReference>
<name>A0A383DSE1_9ZZZZ</name>
<protein>
    <submittedName>
        <fullName evidence="1">Uncharacterized protein</fullName>
    </submittedName>
</protein>
<feature type="non-terminal residue" evidence="1">
    <location>
        <position position="66"/>
    </location>
</feature>
<reference evidence="1" key="1">
    <citation type="submission" date="2018-05" db="EMBL/GenBank/DDBJ databases">
        <authorList>
            <person name="Lanie J.A."/>
            <person name="Ng W.-L."/>
            <person name="Kazmierczak K.M."/>
            <person name="Andrzejewski T.M."/>
            <person name="Davidsen T.M."/>
            <person name="Wayne K.J."/>
            <person name="Tettelin H."/>
            <person name="Glass J.I."/>
            <person name="Rusch D."/>
            <person name="Podicherti R."/>
            <person name="Tsui H.-C.T."/>
            <person name="Winkler M.E."/>
        </authorList>
    </citation>
    <scope>NUCLEOTIDE SEQUENCE</scope>
</reference>
<gene>
    <name evidence="1" type="ORF">METZ01_LOCUS500024</name>
</gene>